<dbReference type="AlphaFoldDB" id="A0A0C1PQS8"/>
<feature type="transmembrane region" description="Helical" evidence="1">
    <location>
        <begin position="231"/>
        <end position="254"/>
    </location>
</feature>
<dbReference type="OrthoDB" id="2329326at2"/>
<evidence type="ECO:0000313" key="2">
    <source>
        <dbReference type="EMBL" id="KID42216.1"/>
    </source>
</evidence>
<gene>
    <name evidence="2" type="ORF">LfDm3_0145</name>
</gene>
<dbReference type="GeneID" id="74912850"/>
<feature type="transmembrane region" description="Helical" evidence="1">
    <location>
        <begin position="301"/>
        <end position="320"/>
    </location>
</feature>
<dbReference type="Proteomes" id="UP000031397">
    <property type="component" value="Unassembled WGS sequence"/>
</dbReference>
<protein>
    <recommendedName>
        <fullName evidence="4">DUF998 domain-containing protein</fullName>
    </recommendedName>
</protein>
<comment type="caution">
    <text evidence="2">The sequence shown here is derived from an EMBL/GenBank/DDBJ whole genome shotgun (WGS) entry which is preliminary data.</text>
</comment>
<keyword evidence="1" id="KW-1133">Transmembrane helix</keyword>
<keyword evidence="3" id="KW-1185">Reference proteome</keyword>
<feature type="transmembrane region" description="Helical" evidence="1">
    <location>
        <begin position="85"/>
        <end position="108"/>
    </location>
</feature>
<feature type="transmembrane region" description="Helical" evidence="1">
    <location>
        <begin position="129"/>
        <end position="153"/>
    </location>
</feature>
<feature type="transmembrane region" description="Helical" evidence="1">
    <location>
        <begin position="53"/>
        <end position="73"/>
    </location>
</feature>
<dbReference type="RefSeq" id="WP_039143126.1">
    <property type="nucleotide sequence ID" value="NZ_JOJZ01000009.1"/>
</dbReference>
<reference evidence="2 3" key="1">
    <citation type="submission" date="2014-06" db="EMBL/GenBank/DDBJ databases">
        <title>Functional and comparative genomic analyses of the Drosophila gut microbiota identify candidate symbiosis factors.</title>
        <authorList>
            <person name="Newell P.D."/>
            <person name="Chaston J.M."/>
            <person name="Douglas A.E."/>
        </authorList>
    </citation>
    <scope>NUCLEOTIDE SEQUENCE [LARGE SCALE GENOMIC DNA]</scope>
    <source>
        <strain evidence="2 3">DmCS_002</strain>
    </source>
</reference>
<name>A0A0C1PQS8_9LACO</name>
<dbReference type="PATRIC" id="fig|1614.7.peg.135"/>
<feature type="transmembrane region" description="Helical" evidence="1">
    <location>
        <begin position="358"/>
        <end position="376"/>
    </location>
</feature>
<evidence type="ECO:0000313" key="3">
    <source>
        <dbReference type="Proteomes" id="UP000031397"/>
    </source>
</evidence>
<accession>A0A0C1PQS8</accession>
<organism evidence="2 3">
    <name type="scientific">Fructilactobacillus fructivorans</name>
    <dbReference type="NCBI Taxonomy" id="1614"/>
    <lineage>
        <taxon>Bacteria</taxon>
        <taxon>Bacillati</taxon>
        <taxon>Bacillota</taxon>
        <taxon>Bacilli</taxon>
        <taxon>Lactobacillales</taxon>
        <taxon>Lactobacillaceae</taxon>
        <taxon>Fructilactobacillus</taxon>
    </lineage>
</organism>
<feature type="transmembrane region" description="Helical" evidence="1">
    <location>
        <begin position="193"/>
        <end position="211"/>
    </location>
</feature>
<evidence type="ECO:0008006" key="4">
    <source>
        <dbReference type="Google" id="ProtNLM"/>
    </source>
</evidence>
<keyword evidence="1" id="KW-0812">Transmembrane</keyword>
<sequence length="394" mass="44897">MKEKPKYKIAIPNQVVERLHIKPGAKLKLALRRQGMIVEKINDGSTDSWNVSIWWSLVPAILTAIMVLIFFKYRNFRIIPLSGQFSIASGTIIFGLIFGALLFTLFLVKSRKNPQNTIYRNIYWRNFPTIVLSFTASLLVGLLGIFWILGIAFKGATFDVYTATIIIAVLEGIVNYVMIGVAVALTPTLLVDLLNLIIVSGVLISMSSNSHRYWWKHNLSFLGTSRATDSWQFNLTIIFSALLMWAVIDFLFVSLKSVQKPTVQTWVLRTLMTLMAFNVAAIGIIPNDIQIPWMHFWHTQFGWSLVWIIIILIAGIRWLWPGISKNFLKTSYLIGFLLVLASILFQVVHYFSLTAFEITSFTLAFAWILMLFQYILNVVNKGILDFTVTLTQNK</sequence>
<proteinExistence type="predicted"/>
<keyword evidence="1" id="KW-0472">Membrane</keyword>
<evidence type="ECO:0000256" key="1">
    <source>
        <dbReference type="SAM" id="Phobius"/>
    </source>
</evidence>
<feature type="transmembrane region" description="Helical" evidence="1">
    <location>
        <begin position="332"/>
        <end position="352"/>
    </location>
</feature>
<feature type="transmembrane region" description="Helical" evidence="1">
    <location>
        <begin position="266"/>
        <end position="286"/>
    </location>
</feature>
<dbReference type="EMBL" id="JOJZ01000009">
    <property type="protein sequence ID" value="KID42216.1"/>
    <property type="molecule type" value="Genomic_DNA"/>
</dbReference>
<feature type="transmembrane region" description="Helical" evidence="1">
    <location>
        <begin position="165"/>
        <end position="186"/>
    </location>
</feature>